<dbReference type="RefSeq" id="WP_245969505.1">
    <property type="nucleotide sequence ID" value="NZ_RBXL01000001.1"/>
</dbReference>
<evidence type="ECO:0000256" key="6">
    <source>
        <dbReference type="SAM" id="MobiDB-lite"/>
    </source>
</evidence>
<comment type="caution">
    <text evidence="7">The sequence shown here is derived from an EMBL/GenBank/DDBJ whole genome shotgun (WGS) entry which is preliminary data.</text>
</comment>
<dbReference type="PANTHER" id="PTHR30474:SF3">
    <property type="entry name" value="PEPTIDOGLYCAN GLYCOSYLTRANSFERASE RODA"/>
    <property type="match status" value="1"/>
</dbReference>
<dbReference type="AlphaFoldDB" id="A0A495V9Y5"/>
<evidence type="ECO:0000256" key="2">
    <source>
        <dbReference type="ARBA" id="ARBA00022692"/>
    </source>
</evidence>
<organism evidence="7 8">
    <name type="scientific">Thiocapsa rosea</name>
    <dbReference type="NCBI Taxonomy" id="69360"/>
    <lineage>
        <taxon>Bacteria</taxon>
        <taxon>Pseudomonadati</taxon>
        <taxon>Pseudomonadota</taxon>
        <taxon>Gammaproteobacteria</taxon>
        <taxon>Chromatiales</taxon>
        <taxon>Chromatiaceae</taxon>
        <taxon>Thiocapsa</taxon>
    </lineage>
</organism>
<name>A0A495V9Y5_9GAMM</name>
<dbReference type="EMBL" id="RBXL01000001">
    <property type="protein sequence ID" value="RKT44608.1"/>
    <property type="molecule type" value="Genomic_DNA"/>
</dbReference>
<gene>
    <name evidence="7" type="ORF">BDD21_2000</name>
</gene>
<dbReference type="GO" id="GO:0032153">
    <property type="term" value="C:cell division site"/>
    <property type="evidence" value="ECO:0007669"/>
    <property type="project" value="TreeGrafter"/>
</dbReference>
<comment type="subcellular location">
    <subcellularLocation>
        <location evidence="1">Membrane</location>
        <topology evidence="1">Multi-pass membrane protein</topology>
    </subcellularLocation>
</comment>
<evidence type="ECO:0000256" key="3">
    <source>
        <dbReference type="ARBA" id="ARBA00022960"/>
    </source>
</evidence>
<evidence type="ECO:0000256" key="1">
    <source>
        <dbReference type="ARBA" id="ARBA00004141"/>
    </source>
</evidence>
<keyword evidence="4" id="KW-1133">Transmembrane helix</keyword>
<sequence>MSRANGPIDIADAWDLRAPERALLAWCVVCIALGFVMLWGSTHVGGGVIDGLDLLPLGLYALSLLTLHLLLVAARFRGDQLILVAVAFLSGFGMLAQYRMGSFETEGTISLNLLLFPIGLILMGAIAIVLMRGRYQMLAQGHWIWVWAVLSLGLLAVLLMFGQRFRGGVYAAGLVTPSEILKVTIVLFVAGFVARNAKSLGAWGKGLPLPPWRALLPLAGFWLVLAGLLVVQRDLGLFIILSIAMLTMLFVGTGRAGYLFFGGIGAVALAGAVLKVLPHGERRVTAWLEPFRDPTGGSWQILQGLSGMYSGGLWGEGFGRGSPQYTPIAQSDFIYSVIGEELGFAGCTIVIVFFLILFGRSLLVASRARDADGRLVGIGLVTVLATQTFLNIGGVTKFVPLTGLPLPFISHGGSSLITGFIAVGILLAISDGQPAAPPRNRMSTQTKGVPGKGARRSRGSAAE</sequence>
<evidence type="ECO:0000256" key="4">
    <source>
        <dbReference type="ARBA" id="ARBA00022989"/>
    </source>
</evidence>
<accession>A0A495V9Y5</accession>
<dbReference type="Proteomes" id="UP000274556">
    <property type="component" value="Unassembled WGS sequence"/>
</dbReference>
<dbReference type="GO" id="GO:0015648">
    <property type="term" value="F:lipid-linked peptidoglycan transporter activity"/>
    <property type="evidence" value="ECO:0007669"/>
    <property type="project" value="TreeGrafter"/>
</dbReference>
<keyword evidence="8" id="KW-1185">Reference proteome</keyword>
<proteinExistence type="predicted"/>
<evidence type="ECO:0000256" key="5">
    <source>
        <dbReference type="ARBA" id="ARBA00023136"/>
    </source>
</evidence>
<keyword evidence="2" id="KW-0812">Transmembrane</keyword>
<evidence type="ECO:0000313" key="8">
    <source>
        <dbReference type="Proteomes" id="UP000274556"/>
    </source>
</evidence>
<evidence type="ECO:0000313" key="7">
    <source>
        <dbReference type="EMBL" id="RKT44608.1"/>
    </source>
</evidence>
<dbReference type="Pfam" id="PF01098">
    <property type="entry name" value="FTSW_RODA_SPOVE"/>
    <property type="match status" value="1"/>
</dbReference>
<keyword evidence="5" id="KW-0472">Membrane</keyword>
<dbReference type="GO" id="GO:0051301">
    <property type="term" value="P:cell division"/>
    <property type="evidence" value="ECO:0007669"/>
    <property type="project" value="InterPro"/>
</dbReference>
<dbReference type="PANTHER" id="PTHR30474">
    <property type="entry name" value="CELL CYCLE PROTEIN"/>
    <property type="match status" value="1"/>
</dbReference>
<feature type="compositionally biased region" description="Basic residues" evidence="6">
    <location>
        <begin position="453"/>
        <end position="463"/>
    </location>
</feature>
<reference evidence="7 8" key="1">
    <citation type="submission" date="2018-10" db="EMBL/GenBank/DDBJ databases">
        <title>Genomic Encyclopedia of Archaeal and Bacterial Type Strains, Phase II (KMG-II): from individual species to whole genera.</title>
        <authorList>
            <person name="Goeker M."/>
        </authorList>
    </citation>
    <scope>NUCLEOTIDE SEQUENCE [LARGE SCALE GENOMIC DNA]</scope>
    <source>
        <strain evidence="7 8">DSM 235</strain>
    </source>
</reference>
<feature type="region of interest" description="Disordered" evidence="6">
    <location>
        <begin position="434"/>
        <end position="463"/>
    </location>
</feature>
<keyword evidence="3" id="KW-0133">Cell shape</keyword>
<dbReference type="InterPro" id="IPR001182">
    <property type="entry name" value="FtsW/RodA"/>
</dbReference>
<dbReference type="GO" id="GO:0005886">
    <property type="term" value="C:plasma membrane"/>
    <property type="evidence" value="ECO:0007669"/>
    <property type="project" value="TreeGrafter"/>
</dbReference>
<protein>
    <submittedName>
        <fullName evidence="7">Cell elongation-specific peptidoglycan biosynthesis regulator RodA</fullName>
    </submittedName>
</protein>
<dbReference type="GO" id="GO:0008360">
    <property type="term" value="P:regulation of cell shape"/>
    <property type="evidence" value="ECO:0007669"/>
    <property type="project" value="UniProtKB-KW"/>
</dbReference>